<dbReference type="SUPFAM" id="SSF52047">
    <property type="entry name" value="RNI-like"/>
    <property type="match status" value="1"/>
</dbReference>
<dbReference type="Gene3D" id="3.80.10.10">
    <property type="entry name" value="Ribonuclease Inhibitor"/>
    <property type="match status" value="1"/>
</dbReference>
<gene>
    <name evidence="2" type="ORF">PVL29_026165</name>
</gene>
<dbReference type="Pfam" id="PF24758">
    <property type="entry name" value="LRR_At5g56370"/>
    <property type="match status" value="1"/>
</dbReference>
<name>A0AA39D878_VITRO</name>
<dbReference type="PANTHER" id="PTHR31900">
    <property type="entry name" value="F-BOX/RNI SUPERFAMILY PROTEIN-RELATED"/>
    <property type="match status" value="1"/>
</dbReference>
<dbReference type="PANTHER" id="PTHR31900:SF34">
    <property type="entry name" value="EMB|CAB62440.1-RELATED"/>
    <property type="match status" value="1"/>
</dbReference>
<dbReference type="Pfam" id="PF08387">
    <property type="entry name" value="FBD"/>
    <property type="match status" value="1"/>
</dbReference>
<reference evidence="2 3" key="1">
    <citation type="journal article" date="2023" name="BMC Biotechnol.">
        <title>Vitis rotundifolia cv Carlos genome sequencing.</title>
        <authorList>
            <person name="Huff M."/>
            <person name="Hulse-Kemp A."/>
            <person name="Scheffler B."/>
            <person name="Youngblood R."/>
            <person name="Simpson S."/>
            <person name="Babiker E."/>
            <person name="Staton M."/>
        </authorList>
    </citation>
    <scope>NUCLEOTIDE SEQUENCE [LARGE SCALE GENOMIC DNA]</scope>
    <source>
        <tissue evidence="2">Leaf</tissue>
    </source>
</reference>
<dbReference type="Proteomes" id="UP001168098">
    <property type="component" value="Unassembled WGS sequence"/>
</dbReference>
<accession>A0AA39D878</accession>
<dbReference type="SMART" id="SM00579">
    <property type="entry name" value="FBD"/>
    <property type="match status" value="1"/>
</dbReference>
<dbReference type="InterPro" id="IPR055411">
    <property type="entry name" value="LRR_FXL15/At3g58940/PEG3-like"/>
</dbReference>
<comment type="caution">
    <text evidence="2">The sequence shown here is derived from an EMBL/GenBank/DDBJ whole genome shotgun (WGS) entry which is preliminary data.</text>
</comment>
<protein>
    <recommendedName>
        <fullName evidence="1">FBD domain-containing protein</fullName>
    </recommendedName>
</protein>
<dbReference type="InterPro" id="IPR050232">
    <property type="entry name" value="FBL13/AtMIF1-like"/>
</dbReference>
<sequence>MFLNFVDRVLFHSDVSSVQKFRLLYYGSRLDSVYSWIFTALERRVQELDLNFLMLHGDIELPPMFFSSKTLVVVKLWHAISLDIPSTVWLPSLKILHLRSVEYSNHDSIQKLLSGCLILEELLIEREEEDNQLVLNVSVPALKILNRFVVDAPNLEYFTITDYVSKEHLVNNISSLIKAFIDIGPDSEEFEESSHNGHMSYRGRISELLRRISNVKYLSLTGGTLDGYTNELIPEGWMIPHQVPFCLVLHLKEIEIRNIVGENHEIKAVEYLLRHVEVLKKMTIYCHETSLGKEFCACKKLFGFSKGSTSCKLTVFCSC</sequence>
<evidence type="ECO:0000313" key="3">
    <source>
        <dbReference type="Proteomes" id="UP001168098"/>
    </source>
</evidence>
<evidence type="ECO:0000313" key="2">
    <source>
        <dbReference type="EMBL" id="KAJ9672817.1"/>
    </source>
</evidence>
<proteinExistence type="predicted"/>
<keyword evidence="3" id="KW-1185">Reference proteome</keyword>
<feature type="domain" description="FBD" evidence="1">
    <location>
        <begin position="245"/>
        <end position="316"/>
    </location>
</feature>
<dbReference type="AlphaFoldDB" id="A0AA39D878"/>
<evidence type="ECO:0000259" key="1">
    <source>
        <dbReference type="SMART" id="SM00579"/>
    </source>
</evidence>
<dbReference type="InterPro" id="IPR032675">
    <property type="entry name" value="LRR_dom_sf"/>
</dbReference>
<dbReference type="InterPro" id="IPR006566">
    <property type="entry name" value="FBD"/>
</dbReference>
<organism evidence="2 3">
    <name type="scientific">Vitis rotundifolia</name>
    <name type="common">Muscadine grape</name>
    <dbReference type="NCBI Taxonomy" id="103349"/>
    <lineage>
        <taxon>Eukaryota</taxon>
        <taxon>Viridiplantae</taxon>
        <taxon>Streptophyta</taxon>
        <taxon>Embryophyta</taxon>
        <taxon>Tracheophyta</taxon>
        <taxon>Spermatophyta</taxon>
        <taxon>Magnoliopsida</taxon>
        <taxon>eudicotyledons</taxon>
        <taxon>Gunneridae</taxon>
        <taxon>Pentapetalae</taxon>
        <taxon>rosids</taxon>
        <taxon>Vitales</taxon>
        <taxon>Vitaceae</taxon>
        <taxon>Viteae</taxon>
        <taxon>Vitis</taxon>
    </lineage>
</organism>
<dbReference type="EMBL" id="JARBHA010000019">
    <property type="protein sequence ID" value="KAJ9672817.1"/>
    <property type="molecule type" value="Genomic_DNA"/>
</dbReference>